<evidence type="ECO:0000259" key="4">
    <source>
        <dbReference type="Pfam" id="PF03328"/>
    </source>
</evidence>
<dbReference type="GO" id="GO:0005737">
    <property type="term" value="C:cytoplasm"/>
    <property type="evidence" value="ECO:0007669"/>
    <property type="project" value="TreeGrafter"/>
</dbReference>
<keyword evidence="2" id="KW-0479">Metal-binding</keyword>
<evidence type="ECO:0000313" key="6">
    <source>
        <dbReference type="Proteomes" id="UP000236173"/>
    </source>
</evidence>
<dbReference type="GO" id="GO:0046872">
    <property type="term" value="F:metal ion binding"/>
    <property type="evidence" value="ECO:0007669"/>
    <property type="project" value="UniProtKB-KW"/>
</dbReference>
<reference evidence="6" key="1">
    <citation type="submission" date="2017-09" db="EMBL/GenBank/DDBJ databases">
        <title>Metaegenomics of thermophilic ammonia-oxidizing enrichment culture.</title>
        <authorList>
            <person name="Kato S."/>
            <person name="Suzuki K."/>
        </authorList>
    </citation>
    <scope>NUCLEOTIDE SEQUENCE [LARGE SCALE GENOMIC DNA]</scope>
</reference>
<comment type="caution">
    <text evidence="5">The sequence shown here is derived from an EMBL/GenBank/DDBJ whole genome shotgun (WGS) entry which is preliminary data.</text>
</comment>
<dbReference type="EC" id="4.1.2.52" evidence="5"/>
<dbReference type="AlphaFoldDB" id="A0A2H5X932"/>
<sequence>MRTNRVRALLQQGKATLGCWLSLGSPAIAAIMGRVGFDWVVVDTEHGALGYDATLLAVHELLATETVPVVRVAWNDVALIKRALDTGALGILVPMVMNADEAKRAVDAAKFPPQGARSVGGFLAQLWHGDDYFVAANDHILVAVQVEHHEAVRQVREICRVDGVDVVFVGPNDLAASLGLTGTPFRDNSRWQAAVQAVVDAANEFGKAAGIQTASADEARQRFAQGFRFVAVSSDARLLHQTLQQTVATVRSAMDQ</sequence>
<protein>
    <submittedName>
        <fullName evidence="5">4-hydroxy-2-oxo-heptane-1,7-dioate aldolase</fullName>
        <ecNumber evidence="5">4.1.2.52</ecNumber>
    </submittedName>
</protein>
<dbReference type="InterPro" id="IPR040442">
    <property type="entry name" value="Pyrv_kinase-like_dom_sf"/>
</dbReference>
<dbReference type="Pfam" id="PF03328">
    <property type="entry name" value="HpcH_HpaI"/>
    <property type="match status" value="1"/>
</dbReference>
<dbReference type="GO" id="GO:0016832">
    <property type="term" value="F:aldehyde-lyase activity"/>
    <property type="evidence" value="ECO:0007669"/>
    <property type="project" value="TreeGrafter"/>
</dbReference>
<dbReference type="Proteomes" id="UP000236173">
    <property type="component" value="Unassembled WGS sequence"/>
</dbReference>
<dbReference type="InterPro" id="IPR015813">
    <property type="entry name" value="Pyrv/PenolPyrv_kinase-like_dom"/>
</dbReference>
<evidence type="ECO:0000256" key="3">
    <source>
        <dbReference type="ARBA" id="ARBA00023239"/>
    </source>
</evidence>
<dbReference type="Gene3D" id="3.20.20.60">
    <property type="entry name" value="Phosphoenolpyruvate-binding domains"/>
    <property type="match status" value="1"/>
</dbReference>
<gene>
    <name evidence="5" type="primary">hpcH</name>
    <name evidence="5" type="ORF">HRbin17_00105</name>
</gene>
<feature type="domain" description="HpcH/HpaI aldolase/citrate lyase" evidence="4">
    <location>
        <begin position="17"/>
        <end position="239"/>
    </location>
</feature>
<evidence type="ECO:0000256" key="2">
    <source>
        <dbReference type="ARBA" id="ARBA00022723"/>
    </source>
</evidence>
<dbReference type="InterPro" id="IPR050251">
    <property type="entry name" value="HpcH-HpaI_aldolase"/>
</dbReference>
<evidence type="ECO:0000313" key="5">
    <source>
        <dbReference type="EMBL" id="GBC97617.1"/>
    </source>
</evidence>
<dbReference type="EMBL" id="BEHT01000001">
    <property type="protein sequence ID" value="GBC97617.1"/>
    <property type="molecule type" value="Genomic_DNA"/>
</dbReference>
<dbReference type="SUPFAM" id="SSF51621">
    <property type="entry name" value="Phosphoenolpyruvate/pyruvate domain"/>
    <property type="match status" value="1"/>
</dbReference>
<organism evidence="5 6">
    <name type="scientific">Candidatus Fervidibacter japonicus</name>
    <dbReference type="NCBI Taxonomy" id="2035412"/>
    <lineage>
        <taxon>Bacteria</taxon>
        <taxon>Candidatus Fervidibacterota</taxon>
        <taxon>Candidatus Fervidibacter</taxon>
    </lineage>
</organism>
<comment type="similarity">
    <text evidence="1">Belongs to the HpcH/HpaI aldolase family.</text>
</comment>
<dbReference type="PANTHER" id="PTHR30502">
    <property type="entry name" value="2-KETO-3-DEOXY-L-RHAMNONATE ALDOLASE"/>
    <property type="match status" value="1"/>
</dbReference>
<name>A0A2H5X932_9BACT</name>
<dbReference type="PANTHER" id="PTHR30502:SF0">
    <property type="entry name" value="PHOSPHOENOLPYRUVATE CARBOXYLASE FAMILY PROTEIN"/>
    <property type="match status" value="1"/>
</dbReference>
<evidence type="ECO:0000256" key="1">
    <source>
        <dbReference type="ARBA" id="ARBA00005568"/>
    </source>
</evidence>
<dbReference type="InterPro" id="IPR005000">
    <property type="entry name" value="Aldolase/citrate-lyase_domain"/>
</dbReference>
<accession>A0A2H5X932</accession>
<keyword evidence="3 5" id="KW-0456">Lyase</keyword>
<proteinExistence type="inferred from homology"/>